<feature type="DNA-binding region" description="H-T-H motif" evidence="4">
    <location>
        <begin position="49"/>
        <end position="68"/>
    </location>
</feature>
<dbReference type="InterPro" id="IPR009057">
    <property type="entry name" value="Homeodomain-like_sf"/>
</dbReference>
<feature type="region of interest" description="Disordered" evidence="5">
    <location>
        <begin position="1"/>
        <end position="26"/>
    </location>
</feature>
<evidence type="ECO:0000313" key="7">
    <source>
        <dbReference type="EMBL" id="GDY59708.1"/>
    </source>
</evidence>
<dbReference type="Gene3D" id="1.10.357.10">
    <property type="entry name" value="Tetracycline Repressor, domain 2"/>
    <property type="match status" value="1"/>
</dbReference>
<dbReference type="SUPFAM" id="SSF46689">
    <property type="entry name" value="Homeodomain-like"/>
    <property type="match status" value="1"/>
</dbReference>
<dbReference type="InterPro" id="IPR050109">
    <property type="entry name" value="HTH-type_TetR-like_transc_reg"/>
</dbReference>
<organism evidence="7 8">
    <name type="scientific">Streptomyces violaceusniger</name>
    <dbReference type="NCBI Taxonomy" id="68280"/>
    <lineage>
        <taxon>Bacteria</taxon>
        <taxon>Bacillati</taxon>
        <taxon>Actinomycetota</taxon>
        <taxon>Actinomycetes</taxon>
        <taxon>Kitasatosporales</taxon>
        <taxon>Streptomycetaceae</taxon>
        <taxon>Streptomyces</taxon>
        <taxon>Streptomyces violaceusniger group</taxon>
    </lineage>
</organism>
<dbReference type="AlphaFoldDB" id="A0A4D4LMP6"/>
<dbReference type="GO" id="GO:0003700">
    <property type="term" value="F:DNA-binding transcription factor activity"/>
    <property type="evidence" value="ECO:0007669"/>
    <property type="project" value="TreeGrafter"/>
</dbReference>
<evidence type="ECO:0000256" key="2">
    <source>
        <dbReference type="ARBA" id="ARBA00023125"/>
    </source>
</evidence>
<evidence type="ECO:0000259" key="6">
    <source>
        <dbReference type="PROSITE" id="PS50977"/>
    </source>
</evidence>
<feature type="domain" description="HTH tetR-type" evidence="6">
    <location>
        <begin position="26"/>
        <end position="86"/>
    </location>
</feature>
<dbReference type="InterPro" id="IPR041347">
    <property type="entry name" value="MftR_C"/>
</dbReference>
<dbReference type="GO" id="GO:0000976">
    <property type="term" value="F:transcription cis-regulatory region binding"/>
    <property type="evidence" value="ECO:0007669"/>
    <property type="project" value="TreeGrafter"/>
</dbReference>
<dbReference type="InterPro" id="IPR001647">
    <property type="entry name" value="HTH_TetR"/>
</dbReference>
<keyword evidence="8" id="KW-1185">Reference proteome</keyword>
<dbReference type="RefSeq" id="WP_162002066.1">
    <property type="nucleotide sequence ID" value="NZ_BAAASO010000012.1"/>
</dbReference>
<comment type="caution">
    <text evidence="7">The sequence shown here is derived from an EMBL/GenBank/DDBJ whole genome shotgun (WGS) entry which is preliminary data.</text>
</comment>
<evidence type="ECO:0000256" key="5">
    <source>
        <dbReference type="SAM" id="MobiDB-lite"/>
    </source>
</evidence>
<accession>A0A4D4LMP6</accession>
<evidence type="ECO:0000256" key="1">
    <source>
        <dbReference type="ARBA" id="ARBA00023015"/>
    </source>
</evidence>
<evidence type="ECO:0000256" key="4">
    <source>
        <dbReference type="PROSITE-ProRule" id="PRU00335"/>
    </source>
</evidence>
<keyword evidence="1" id="KW-0805">Transcription regulation</keyword>
<dbReference type="PANTHER" id="PTHR30055">
    <property type="entry name" value="HTH-TYPE TRANSCRIPTIONAL REGULATOR RUTR"/>
    <property type="match status" value="1"/>
</dbReference>
<evidence type="ECO:0000313" key="8">
    <source>
        <dbReference type="Proteomes" id="UP000301309"/>
    </source>
</evidence>
<dbReference type="PROSITE" id="PS50977">
    <property type="entry name" value="HTH_TETR_2"/>
    <property type="match status" value="1"/>
</dbReference>
<dbReference type="Pfam" id="PF00440">
    <property type="entry name" value="TetR_N"/>
    <property type="match status" value="1"/>
</dbReference>
<reference evidence="7 8" key="1">
    <citation type="journal article" date="2020" name="Int. J. Syst. Evol. Microbiol.">
        <title>Reclassification of Streptomyces castelarensis and Streptomyces sporoclivatus as later heterotypic synonyms of Streptomyces antimycoticus.</title>
        <authorList>
            <person name="Komaki H."/>
            <person name="Tamura T."/>
        </authorList>
    </citation>
    <scope>NUCLEOTIDE SEQUENCE [LARGE SCALE GENOMIC DNA]</scope>
    <source>
        <strain evidence="7 8">NBRC 13459</strain>
    </source>
</reference>
<gene>
    <name evidence="7" type="ORF">SVIO_103310</name>
</gene>
<protein>
    <submittedName>
        <fullName evidence="7">TetR family transcriptional regulator</fullName>
    </submittedName>
</protein>
<proteinExistence type="predicted"/>
<dbReference type="Proteomes" id="UP000301309">
    <property type="component" value="Unassembled WGS sequence"/>
</dbReference>
<keyword evidence="3" id="KW-0804">Transcription</keyword>
<name>A0A4D4LMP6_STRVO</name>
<evidence type="ECO:0000256" key="3">
    <source>
        <dbReference type="ARBA" id="ARBA00023163"/>
    </source>
</evidence>
<dbReference type="EMBL" id="BJHW01000002">
    <property type="protein sequence ID" value="GDY59708.1"/>
    <property type="molecule type" value="Genomic_DNA"/>
</dbReference>
<keyword evidence="2 4" id="KW-0238">DNA-binding</keyword>
<dbReference type="Pfam" id="PF17754">
    <property type="entry name" value="TetR_C_14"/>
    <property type="match status" value="1"/>
</dbReference>
<sequence length="214" mass="23236">MADERSAVARGGARMGRPRLTERRKEQTRLDIAREAVALFAAHGVDATSADEIATAAGISVRTLWRYFPTKERCVQPLLTPGIDSIARALSEWDAGAGMAALLDGFDRHCRAVTSDMPMLLTLARLTRTEPALRGVWLEVHADAEPVFAAEIARRAGQSPEAPSVHVQAALVAAALRVAVERYAFRTTSETHDGAELIDEVRAALRTVDQRLAD</sequence>
<dbReference type="PANTHER" id="PTHR30055:SF238">
    <property type="entry name" value="MYCOFACTOCIN BIOSYNTHESIS TRANSCRIPTIONAL REGULATOR MFTR-RELATED"/>
    <property type="match status" value="1"/>
</dbReference>